<dbReference type="EMBL" id="MASW01000005">
    <property type="protein sequence ID" value="PXY22878.1"/>
    <property type="molecule type" value="Genomic_DNA"/>
</dbReference>
<evidence type="ECO:0000256" key="4">
    <source>
        <dbReference type="ARBA" id="ARBA00022679"/>
    </source>
</evidence>
<keyword evidence="9" id="KW-0812">Transmembrane</keyword>
<sequence length="364" mass="38581">MRPALVDVLLALVLTGLNIATLLSWEGPRTGPAFALAVLMAAPLALRQRTPVVTLTVIGAAMAAYSLLGHGDIPGGGVGLLIALFTVATLRPRPVVTVLWLATVAVLAIVYTEAAEQLAWPEYVQAGLIALGAWVLGESTRRWGLRTQRLAEQAARAAADERVRLARELHDVASHHMSVISLQAGMAEYVVDSDPRTAKEAMATVGDASRAALTEMRRLLDVLRVDDTAADRDPQPGLAMLDGLVARTRNAGLPVELTVTGSVRPLPPGPDLCAYRIAQESLTNVLKHAGPASARIDLDYGERTVTLRVSDDGTAARHGQVPAAAHGIRGMRERAELYGGVLTAGPAEDGGFRVVLRLPVGERR</sequence>
<keyword evidence="3" id="KW-0597">Phosphoprotein</keyword>
<evidence type="ECO:0000256" key="2">
    <source>
        <dbReference type="ARBA" id="ARBA00012438"/>
    </source>
</evidence>
<keyword evidence="9" id="KW-1133">Transmembrane helix</keyword>
<dbReference type="InterPro" id="IPR055558">
    <property type="entry name" value="DUF7134"/>
</dbReference>
<feature type="transmembrane region" description="Helical" evidence="9">
    <location>
        <begin position="95"/>
        <end position="112"/>
    </location>
</feature>
<dbReference type="EC" id="2.7.13.3" evidence="2"/>
<keyword evidence="4" id="KW-0808">Transferase</keyword>
<dbReference type="Pfam" id="PF23539">
    <property type="entry name" value="DUF7134"/>
    <property type="match status" value="1"/>
</dbReference>
<dbReference type="InterPro" id="IPR011712">
    <property type="entry name" value="Sig_transdc_His_kin_sub3_dim/P"/>
</dbReference>
<dbReference type="GO" id="GO:0016020">
    <property type="term" value="C:membrane"/>
    <property type="evidence" value="ECO:0007669"/>
    <property type="project" value="InterPro"/>
</dbReference>
<organism evidence="13 14">
    <name type="scientific">Prauserella muralis</name>
    <dbReference type="NCBI Taxonomy" id="588067"/>
    <lineage>
        <taxon>Bacteria</taxon>
        <taxon>Bacillati</taxon>
        <taxon>Actinomycetota</taxon>
        <taxon>Actinomycetes</taxon>
        <taxon>Pseudonocardiales</taxon>
        <taxon>Pseudonocardiaceae</taxon>
        <taxon>Prauserella</taxon>
    </lineage>
</organism>
<evidence type="ECO:0000256" key="9">
    <source>
        <dbReference type="SAM" id="Phobius"/>
    </source>
</evidence>
<dbReference type="InterPro" id="IPR050482">
    <property type="entry name" value="Sensor_HK_TwoCompSys"/>
</dbReference>
<comment type="catalytic activity">
    <reaction evidence="1">
        <text>ATP + protein L-histidine = ADP + protein N-phospho-L-histidine.</text>
        <dbReference type="EC" id="2.7.13.3"/>
    </reaction>
</comment>
<evidence type="ECO:0000256" key="6">
    <source>
        <dbReference type="ARBA" id="ARBA00022777"/>
    </source>
</evidence>
<evidence type="ECO:0000256" key="8">
    <source>
        <dbReference type="ARBA" id="ARBA00023012"/>
    </source>
</evidence>
<feature type="domain" description="DUF7134" evidence="12">
    <location>
        <begin position="2"/>
        <end position="141"/>
    </location>
</feature>
<dbReference type="CDD" id="cd16917">
    <property type="entry name" value="HATPase_UhpB-NarQ-NarX-like"/>
    <property type="match status" value="1"/>
</dbReference>
<feature type="domain" description="Histidine kinase/HSP90-like ATPase" evidence="10">
    <location>
        <begin position="275"/>
        <end position="360"/>
    </location>
</feature>
<dbReference type="Pfam" id="PF02518">
    <property type="entry name" value="HATPase_c"/>
    <property type="match status" value="1"/>
</dbReference>
<evidence type="ECO:0000256" key="3">
    <source>
        <dbReference type="ARBA" id="ARBA00022553"/>
    </source>
</evidence>
<protein>
    <recommendedName>
        <fullName evidence="2">histidine kinase</fullName>
        <ecNumber evidence="2">2.7.13.3</ecNumber>
    </recommendedName>
</protein>
<dbReference type="SUPFAM" id="SSF55874">
    <property type="entry name" value="ATPase domain of HSP90 chaperone/DNA topoisomerase II/histidine kinase"/>
    <property type="match status" value="1"/>
</dbReference>
<dbReference type="Gene3D" id="1.20.5.1930">
    <property type="match status" value="1"/>
</dbReference>
<keyword evidence="6 13" id="KW-0418">Kinase</keyword>
<proteinExistence type="predicted"/>
<keyword evidence="8" id="KW-0902">Two-component regulatory system</keyword>
<dbReference type="PANTHER" id="PTHR24421:SF10">
    <property type="entry name" value="NITRATE_NITRITE SENSOR PROTEIN NARQ"/>
    <property type="match status" value="1"/>
</dbReference>
<evidence type="ECO:0000259" key="10">
    <source>
        <dbReference type="Pfam" id="PF02518"/>
    </source>
</evidence>
<keyword evidence="7" id="KW-0067">ATP-binding</keyword>
<accession>A0A2V4AQU4</accession>
<dbReference type="GO" id="GO:0046983">
    <property type="term" value="F:protein dimerization activity"/>
    <property type="evidence" value="ECO:0007669"/>
    <property type="project" value="InterPro"/>
</dbReference>
<dbReference type="GO" id="GO:0005524">
    <property type="term" value="F:ATP binding"/>
    <property type="evidence" value="ECO:0007669"/>
    <property type="project" value="UniProtKB-KW"/>
</dbReference>
<keyword evidence="5" id="KW-0547">Nucleotide-binding</keyword>
<dbReference type="AlphaFoldDB" id="A0A2V4AQU4"/>
<reference evidence="13 14" key="1">
    <citation type="submission" date="2016-07" db="EMBL/GenBank/DDBJ databases">
        <title>Draft genome sequence of Prauserella muralis DSM 45305, isolated from a mould-covered wall in an indoor environment.</title>
        <authorList>
            <person name="Ruckert C."/>
            <person name="Albersmeier A."/>
            <person name="Jiang C.-L."/>
            <person name="Jiang Y."/>
            <person name="Kalinowski J."/>
            <person name="Schneider O."/>
            <person name="Winkler A."/>
            <person name="Zotchev S.B."/>
        </authorList>
    </citation>
    <scope>NUCLEOTIDE SEQUENCE [LARGE SCALE GENOMIC DNA]</scope>
    <source>
        <strain evidence="13 14">DSM 45305</strain>
    </source>
</reference>
<evidence type="ECO:0000256" key="5">
    <source>
        <dbReference type="ARBA" id="ARBA00022741"/>
    </source>
</evidence>
<dbReference type="GO" id="GO:0000155">
    <property type="term" value="F:phosphorelay sensor kinase activity"/>
    <property type="evidence" value="ECO:0007669"/>
    <property type="project" value="InterPro"/>
</dbReference>
<name>A0A2V4AQU4_9PSEU</name>
<keyword evidence="14" id="KW-1185">Reference proteome</keyword>
<dbReference type="InterPro" id="IPR003594">
    <property type="entry name" value="HATPase_dom"/>
</dbReference>
<evidence type="ECO:0000313" key="13">
    <source>
        <dbReference type="EMBL" id="PXY22878.1"/>
    </source>
</evidence>
<dbReference type="InterPro" id="IPR036890">
    <property type="entry name" value="HATPase_C_sf"/>
</dbReference>
<gene>
    <name evidence="13" type="ORF">BAY60_19640</name>
</gene>
<dbReference type="PANTHER" id="PTHR24421">
    <property type="entry name" value="NITRATE/NITRITE SENSOR PROTEIN NARX-RELATED"/>
    <property type="match status" value="1"/>
</dbReference>
<comment type="caution">
    <text evidence="13">The sequence shown here is derived from an EMBL/GenBank/DDBJ whole genome shotgun (WGS) entry which is preliminary data.</text>
</comment>
<feature type="transmembrane region" description="Helical" evidence="9">
    <location>
        <begin position="73"/>
        <end position="90"/>
    </location>
</feature>
<dbReference type="Proteomes" id="UP000249915">
    <property type="component" value="Unassembled WGS sequence"/>
</dbReference>
<feature type="domain" description="Signal transduction histidine kinase subgroup 3 dimerisation and phosphoacceptor" evidence="11">
    <location>
        <begin position="161"/>
        <end position="225"/>
    </location>
</feature>
<dbReference type="Gene3D" id="3.30.565.10">
    <property type="entry name" value="Histidine kinase-like ATPase, C-terminal domain"/>
    <property type="match status" value="1"/>
</dbReference>
<evidence type="ECO:0000259" key="11">
    <source>
        <dbReference type="Pfam" id="PF07730"/>
    </source>
</evidence>
<evidence type="ECO:0000259" key="12">
    <source>
        <dbReference type="Pfam" id="PF23539"/>
    </source>
</evidence>
<evidence type="ECO:0000256" key="1">
    <source>
        <dbReference type="ARBA" id="ARBA00000085"/>
    </source>
</evidence>
<evidence type="ECO:0000313" key="14">
    <source>
        <dbReference type="Proteomes" id="UP000249915"/>
    </source>
</evidence>
<evidence type="ECO:0000256" key="7">
    <source>
        <dbReference type="ARBA" id="ARBA00022840"/>
    </source>
</evidence>
<dbReference type="Pfam" id="PF07730">
    <property type="entry name" value="HisKA_3"/>
    <property type="match status" value="1"/>
</dbReference>
<keyword evidence="9" id="KW-0472">Membrane</keyword>